<reference evidence="1" key="1">
    <citation type="submission" date="2021-01" db="EMBL/GenBank/DDBJ databases">
        <authorList>
            <person name="Kaushik A."/>
        </authorList>
    </citation>
    <scope>NUCLEOTIDE SEQUENCE</scope>
    <source>
        <strain evidence="1">AG1-1C</strain>
    </source>
</reference>
<evidence type="ECO:0000313" key="2">
    <source>
        <dbReference type="Proteomes" id="UP000663846"/>
    </source>
</evidence>
<accession>A0A8H2WEQ3</accession>
<proteinExistence type="predicted"/>
<gene>
    <name evidence="1" type="ORF">RDB_LOCUS31976</name>
</gene>
<protein>
    <submittedName>
        <fullName evidence="1">Uncharacterized protein</fullName>
    </submittedName>
</protein>
<evidence type="ECO:0000313" key="1">
    <source>
        <dbReference type="EMBL" id="CAE6378205.1"/>
    </source>
</evidence>
<dbReference type="PANTHER" id="PTHR33266">
    <property type="entry name" value="CHROMOSOME 15, WHOLE GENOME SHOTGUN SEQUENCE"/>
    <property type="match status" value="1"/>
</dbReference>
<name>A0A8H2WEQ3_9AGAM</name>
<organism evidence="1 2">
    <name type="scientific">Rhizoctonia solani</name>
    <dbReference type="NCBI Taxonomy" id="456999"/>
    <lineage>
        <taxon>Eukaryota</taxon>
        <taxon>Fungi</taxon>
        <taxon>Dikarya</taxon>
        <taxon>Basidiomycota</taxon>
        <taxon>Agaricomycotina</taxon>
        <taxon>Agaricomycetes</taxon>
        <taxon>Cantharellales</taxon>
        <taxon>Ceratobasidiaceae</taxon>
        <taxon>Rhizoctonia</taxon>
    </lineage>
</organism>
<dbReference type="EMBL" id="CAJMWS010000207">
    <property type="protein sequence ID" value="CAE6378205.1"/>
    <property type="molecule type" value="Genomic_DNA"/>
</dbReference>
<dbReference type="AlphaFoldDB" id="A0A8H2WEQ3"/>
<sequence>MDQMNIVSQFNALVLSRIESYRTSHAGSFRSLDKLEFPDLPPLLWIILSADQPLQHMSFESCELFLIENFTLVKDLCQAYNSKSFWDVKNNSSILALVGQDDNMDTESGFLTSSNSGQSIKDAFKEPYKGELPQLFISTLNKYSESSMVTPARERAYNRSISIIQSSGVGKSRLVEEAANTIFTIPINIREEIPSGTHTYPPPDVDLRAYFEGHEKKSDILLQAEYTIFLGVLFDTVASMAKEIGRGLKGSNLAVAWADHLKEGQTISVVGPKRKALYKAVVRNAEEQLDNLSTVELDTKVIGLKDPATLSHLLSKMQISWKRLQSVLAPGCAYGNQNLCYVYFDEAHSLTKFPSNPDSSRRMSPYHNLGKVLSELYTAPVFFIFLSTNSHLQQFAPPPADHPSLRVSQGYALFPPFIEFPFDLFIPQVFEELRESRKCVSLDTVCSRKVMSAFGRPMWFLHHMLWLKQKKYSEQDLSSNSESTSVVPDVLTFAVDKLTAHGSVEKVPQSNLAAIGVRVGISFDSTTPLSRQAEAQHVESHMRMVYSIPEHREYMWTGSPSEPILAEAAARYLDKLSTLGIAREGPRILAENCQNGFLARGERGELCGRLLVTIAHDIAIKRNLTSSLRPPAPWMPHFHQPVPVLDFLGALFAKEHHPVILGATPVASSLPEDPDQPRTLEKAFENAFIFFSHFELAQDSGVLEAPLLQFALVRGYALQAKANQVSIDAVIPIHMGSTKDPIVPETTSAINLQFKNRKRVDNCLVNRSTTVPDHKQPVISIVFELGVESPSSPLVSAYHENHPITRNRPAPHRDDHHYTLVAYGCGPDTFNAVSEDTEGFYDAILANRTALDDFPRRNQPGSVATLETLSPARSARTRAYLALLNGKGETPEGSNE</sequence>
<comment type="caution">
    <text evidence="1">The sequence shown here is derived from an EMBL/GenBank/DDBJ whole genome shotgun (WGS) entry which is preliminary data.</text>
</comment>
<dbReference type="Proteomes" id="UP000663846">
    <property type="component" value="Unassembled WGS sequence"/>
</dbReference>
<dbReference type="PANTHER" id="PTHR33266:SF1">
    <property type="entry name" value="F-BOX DOMAIN-CONTAINING PROTEIN"/>
    <property type="match status" value="1"/>
</dbReference>